<protein>
    <submittedName>
        <fullName evidence="1">Uncharacterized protein</fullName>
    </submittedName>
</protein>
<evidence type="ECO:0000313" key="1">
    <source>
        <dbReference type="EMBL" id="RFU64472.1"/>
    </source>
</evidence>
<dbReference type="AlphaFoldDB" id="A0A372LE06"/>
<dbReference type="OrthoDB" id="9891717at2"/>
<sequence>MKRPTKPMLDSVKRFIIIQLDCLFQSSDLKEKDEIRNRFSMFVSSINNLEILNSITDQIFDIDETCPDGILLLENIILECEKQAATV</sequence>
<reference evidence="1 2" key="1">
    <citation type="submission" date="2018-08" db="EMBL/GenBank/DDBJ databases">
        <title>Bacillus chawlae sp. nov., Bacillus glennii sp. nov., and Bacillus saganii sp. nov. Isolated from the Vehicle Assembly Building at Kennedy Space Center where the Viking Spacecraft were Assembled.</title>
        <authorList>
            <person name="Seuylemezian A."/>
            <person name="Vaishampayan P."/>
        </authorList>
    </citation>
    <scope>NUCLEOTIDE SEQUENCE [LARGE SCALE GENOMIC DNA]</scope>
    <source>
        <strain evidence="1 2">V47-23a</strain>
    </source>
</reference>
<proteinExistence type="predicted"/>
<dbReference type="RefSeq" id="WP_117328131.1">
    <property type="nucleotide sequence ID" value="NZ_QVTE01000055.1"/>
</dbReference>
<organism evidence="1 2">
    <name type="scientific">Peribacillus saganii</name>
    <dbReference type="NCBI Taxonomy" id="2303992"/>
    <lineage>
        <taxon>Bacteria</taxon>
        <taxon>Bacillati</taxon>
        <taxon>Bacillota</taxon>
        <taxon>Bacilli</taxon>
        <taxon>Bacillales</taxon>
        <taxon>Bacillaceae</taxon>
        <taxon>Peribacillus</taxon>
    </lineage>
</organism>
<dbReference type="EMBL" id="QVTE01000055">
    <property type="protein sequence ID" value="RFU64472.1"/>
    <property type="molecule type" value="Genomic_DNA"/>
</dbReference>
<name>A0A372LE06_9BACI</name>
<keyword evidence="2" id="KW-1185">Reference proteome</keyword>
<dbReference type="Proteomes" id="UP000264541">
    <property type="component" value="Unassembled WGS sequence"/>
</dbReference>
<gene>
    <name evidence="1" type="ORF">D0469_18080</name>
</gene>
<accession>A0A372LE06</accession>
<comment type="caution">
    <text evidence="1">The sequence shown here is derived from an EMBL/GenBank/DDBJ whole genome shotgun (WGS) entry which is preliminary data.</text>
</comment>
<evidence type="ECO:0000313" key="2">
    <source>
        <dbReference type="Proteomes" id="UP000264541"/>
    </source>
</evidence>